<evidence type="ECO:0000313" key="3">
    <source>
        <dbReference type="Proteomes" id="UP000037446"/>
    </source>
</evidence>
<dbReference type="Proteomes" id="UP000037446">
    <property type="component" value="Unassembled WGS sequence"/>
</dbReference>
<proteinExistence type="predicted"/>
<dbReference type="STRING" id="1306953.J121_122"/>
<dbReference type="PROSITE" id="PS51257">
    <property type="entry name" value="PROKAR_LIPOPROTEIN"/>
    <property type="match status" value="1"/>
</dbReference>
<protein>
    <submittedName>
        <fullName evidence="2">Pep-cterm interaction domain protein</fullName>
    </submittedName>
</protein>
<reference evidence="2" key="1">
    <citation type="submission" date="2015-02" db="EMBL/GenBank/DDBJ databases">
        <authorList>
            <person name="Chooi Y.-H."/>
        </authorList>
    </citation>
    <scope>NUCLEOTIDE SEQUENCE [LARGE SCALE GENOMIC DNA]</scope>
    <source>
        <strain evidence="2">LAMA 915</strain>
    </source>
</reference>
<dbReference type="AlphaFoldDB" id="A0A0L1KDI3"/>
<organism evidence="2 3">
    <name type="scientific">Qipengyuania citrea LAMA 915</name>
    <dbReference type="NCBI Taxonomy" id="1306953"/>
    <lineage>
        <taxon>Bacteria</taxon>
        <taxon>Pseudomonadati</taxon>
        <taxon>Pseudomonadota</taxon>
        <taxon>Alphaproteobacteria</taxon>
        <taxon>Sphingomonadales</taxon>
        <taxon>Erythrobacteraceae</taxon>
        <taxon>Qipengyuania</taxon>
    </lineage>
</organism>
<evidence type="ECO:0000256" key="1">
    <source>
        <dbReference type="SAM" id="SignalP"/>
    </source>
</evidence>
<dbReference type="RefSeq" id="WP_050600617.1">
    <property type="nucleotide sequence ID" value="NZ_JYNE01000025.1"/>
</dbReference>
<accession>A0A0L1KDI3</accession>
<dbReference type="EMBL" id="JYNE01000025">
    <property type="protein sequence ID" value="KNH01922.1"/>
    <property type="molecule type" value="Genomic_DNA"/>
</dbReference>
<sequence>MNRLFLALPLAVALSACGSADEPPTDLEAARSDGEAQALARNIEAGDFLDLALGPKIAGPQGEEVESALSNAEGNFADMRSFVACPAAMAVCDPQTAPEGTIYTYVHVVFPGEDNEAGTGSGEANDSSDVERATSFRMTQPATGFTGAAGYSKDEALAAIGMKADVVITCDEGALVWTVSAGDGGDQWEQAEPLTFWWQSTVPPAGPAPAYAILANYTPASGSGPYPAAAPDAVNACLAPSLDGSED</sequence>
<name>A0A0L1KDI3_9SPHN</name>
<feature type="signal peptide" evidence="1">
    <location>
        <begin position="1"/>
        <end position="20"/>
    </location>
</feature>
<gene>
    <name evidence="2" type="ORF">J121_122</name>
</gene>
<comment type="caution">
    <text evidence="2">The sequence shown here is derived from an EMBL/GenBank/DDBJ whole genome shotgun (WGS) entry which is preliminary data.</text>
</comment>
<dbReference type="PATRIC" id="fig|1306953.7.peg.125"/>
<keyword evidence="1" id="KW-0732">Signal</keyword>
<feature type="chain" id="PRO_5005554736" evidence="1">
    <location>
        <begin position="21"/>
        <end position="247"/>
    </location>
</feature>
<evidence type="ECO:0000313" key="2">
    <source>
        <dbReference type="EMBL" id="KNH01922.1"/>
    </source>
</evidence>